<protein>
    <recommendedName>
        <fullName evidence="3">DH domain-containing protein</fullName>
    </recommendedName>
</protein>
<dbReference type="SUPFAM" id="SSF48065">
    <property type="entry name" value="DBL homology domain (DH-domain)"/>
    <property type="match status" value="1"/>
</dbReference>
<dbReference type="PANTHER" id="PTHR12673:SF159">
    <property type="entry name" value="LD03170P"/>
    <property type="match status" value="1"/>
</dbReference>
<keyword evidence="5" id="KW-1185">Reference proteome</keyword>
<gene>
    <name evidence="4" type="ORF">EIN_281780</name>
</gene>
<dbReference type="SMART" id="SM00325">
    <property type="entry name" value="RhoGEF"/>
    <property type="match status" value="1"/>
</dbReference>
<accession>A0A0A1TX31</accession>
<dbReference type="EMBL" id="KB207030">
    <property type="protein sequence ID" value="ELP85807.1"/>
    <property type="molecule type" value="Genomic_DNA"/>
</dbReference>
<evidence type="ECO:0000259" key="3">
    <source>
        <dbReference type="PROSITE" id="PS50010"/>
    </source>
</evidence>
<dbReference type="Proteomes" id="UP000014680">
    <property type="component" value="Unassembled WGS sequence"/>
</dbReference>
<feature type="chain" id="PRO_5001990506" description="DH domain-containing protein" evidence="2">
    <location>
        <begin position="17"/>
        <end position="287"/>
    </location>
</feature>
<dbReference type="KEGG" id="eiv:EIN_281780"/>
<evidence type="ECO:0000313" key="4">
    <source>
        <dbReference type="EMBL" id="ELP85807.1"/>
    </source>
</evidence>
<dbReference type="Pfam" id="PF00621">
    <property type="entry name" value="RhoGEF"/>
    <property type="match status" value="1"/>
</dbReference>
<dbReference type="OrthoDB" id="660555at2759"/>
<dbReference type="GeneID" id="14884800"/>
<evidence type="ECO:0000256" key="1">
    <source>
        <dbReference type="SAM" id="MobiDB-lite"/>
    </source>
</evidence>
<dbReference type="AlphaFoldDB" id="A0A0A1TX31"/>
<dbReference type="PROSITE" id="PS50010">
    <property type="entry name" value="DH_2"/>
    <property type="match status" value="1"/>
</dbReference>
<feature type="compositionally biased region" description="Pro residues" evidence="1">
    <location>
        <begin position="76"/>
        <end position="85"/>
    </location>
</feature>
<keyword evidence="2" id="KW-0732">Signal</keyword>
<feature type="compositionally biased region" description="Basic and acidic residues" evidence="1">
    <location>
        <begin position="59"/>
        <end position="72"/>
    </location>
</feature>
<feature type="region of interest" description="Disordered" evidence="1">
    <location>
        <begin position="14"/>
        <end position="109"/>
    </location>
</feature>
<dbReference type="InterPro" id="IPR051092">
    <property type="entry name" value="FYVE_RhoGEF_PH"/>
</dbReference>
<dbReference type="GO" id="GO:0005737">
    <property type="term" value="C:cytoplasm"/>
    <property type="evidence" value="ECO:0007669"/>
    <property type="project" value="TreeGrafter"/>
</dbReference>
<feature type="domain" description="DH" evidence="3">
    <location>
        <begin position="119"/>
        <end position="286"/>
    </location>
</feature>
<reference evidence="4 5" key="1">
    <citation type="submission" date="2012-10" db="EMBL/GenBank/DDBJ databases">
        <authorList>
            <person name="Zafar N."/>
            <person name="Inman J."/>
            <person name="Hall N."/>
            <person name="Lorenzi H."/>
            <person name="Caler E."/>
        </authorList>
    </citation>
    <scope>NUCLEOTIDE SEQUENCE [LARGE SCALE GENOMIC DNA]</scope>
    <source>
        <strain evidence="4 5">IP1</strain>
    </source>
</reference>
<feature type="compositionally biased region" description="Polar residues" evidence="1">
    <location>
        <begin position="45"/>
        <end position="58"/>
    </location>
</feature>
<evidence type="ECO:0000256" key="2">
    <source>
        <dbReference type="SAM" id="SignalP"/>
    </source>
</evidence>
<dbReference type="Gene3D" id="1.20.900.10">
    <property type="entry name" value="Dbl homology (DH) domain"/>
    <property type="match status" value="1"/>
</dbReference>
<proteinExistence type="predicted"/>
<dbReference type="InterPro" id="IPR035899">
    <property type="entry name" value="DBL_dom_sf"/>
</dbReference>
<organism evidence="4 5">
    <name type="scientific">Entamoeba invadens IP1</name>
    <dbReference type="NCBI Taxonomy" id="370355"/>
    <lineage>
        <taxon>Eukaryota</taxon>
        <taxon>Amoebozoa</taxon>
        <taxon>Evosea</taxon>
        <taxon>Archamoebae</taxon>
        <taxon>Mastigamoebida</taxon>
        <taxon>Entamoebidae</taxon>
        <taxon>Entamoeba</taxon>
    </lineage>
</organism>
<sequence length="287" mass="32689">MTPLLLLFLFTAFGQPDKPPKQIPALPNLPTSKTWPLKRDPRPQTPKSSTWPRTQKPTTEPDKRGSLKRYEVQEFPPRPLTPPPAGAEGGEEQPSTSTTSPAGAEGGEQQQPLSLFEGKVGQILKEFQSTEETYVLSLMELEEKMEERLDLFEQEIIGLLKIIFEKHNGFLKKLIHANTHTSVRLVYIALNELIDLMENKELRKAYVTFIVKVSKWVKLLDKLNPKPRKNKLLSEIGALIITPMQRLPRYELLLKDLLKTPVFKDNQNAKRALDACVKTAKHINKRV</sequence>
<name>A0A0A1TX31_ENTIV</name>
<feature type="signal peptide" evidence="2">
    <location>
        <begin position="1"/>
        <end position="16"/>
    </location>
</feature>
<dbReference type="PANTHER" id="PTHR12673">
    <property type="entry name" value="FACIOGENITAL DYSPLASIA PROTEIN"/>
    <property type="match status" value="1"/>
</dbReference>
<dbReference type="GO" id="GO:0005085">
    <property type="term" value="F:guanyl-nucleotide exchange factor activity"/>
    <property type="evidence" value="ECO:0007669"/>
    <property type="project" value="InterPro"/>
</dbReference>
<dbReference type="RefSeq" id="XP_004185153.1">
    <property type="nucleotide sequence ID" value="XM_004185105.1"/>
</dbReference>
<evidence type="ECO:0000313" key="5">
    <source>
        <dbReference type="Proteomes" id="UP000014680"/>
    </source>
</evidence>
<dbReference type="InterPro" id="IPR000219">
    <property type="entry name" value="DH_dom"/>
</dbReference>
<dbReference type="VEuPathDB" id="AmoebaDB:EIN_281780"/>